<evidence type="ECO:0000256" key="1">
    <source>
        <dbReference type="SAM" id="MobiDB-lite"/>
    </source>
</evidence>
<evidence type="ECO:0008006" key="4">
    <source>
        <dbReference type="Google" id="ProtNLM"/>
    </source>
</evidence>
<gene>
    <name evidence="2" type="ORF">AAF712_002918</name>
</gene>
<protein>
    <recommendedName>
        <fullName evidence="4">F-box protein</fullName>
    </recommendedName>
</protein>
<dbReference type="Gene3D" id="3.80.10.10">
    <property type="entry name" value="Ribonuclease Inhibitor"/>
    <property type="match status" value="1"/>
</dbReference>
<evidence type="ECO:0000313" key="3">
    <source>
        <dbReference type="Proteomes" id="UP001437256"/>
    </source>
</evidence>
<sequence length="431" mass="48245">MLKDSTLSDPPAVNSSESSPCRVLTDALEHYSHRWKTLSLDSGVRASQLRSFERLTREDLPLLETVYIGKLALLVENNPSTAPPTLPREDLTPFANLLPQLPSLRSLHSQPASPTVLNLASTCHRLTQLALSVHIPPTVALRQLATSCRALNTLTIRSNLAFMPPEDVAATVLFPGVPPIEWHSLQEFNLLLEGSAYYIGSLSNISFHPLLKSTFDSIITPQLRRLFIQFAWARSPPAPVDSDIVPFQGFIDSSPYLAHLKITGYNILKAEALSRCLQLAPSLITLRLQARSRPPRGEGLRKRHWEFPPTNWLDELLSSLNDLSACPEMKMLDCGRCRSSDINSILQFAQGEVRSLTLKRLRVDLGQLSEEEVRTVNFDAVVRTLNTLRKTKDLSCDLEWEFVESTEPQNDPSRGMPIETSPWASDSYFDQ</sequence>
<feature type="compositionally biased region" description="Polar residues" evidence="1">
    <location>
        <begin position="1"/>
        <end position="19"/>
    </location>
</feature>
<name>A0ABR3A9H9_9AGAR</name>
<feature type="region of interest" description="Disordered" evidence="1">
    <location>
        <begin position="405"/>
        <end position="431"/>
    </location>
</feature>
<dbReference type="SUPFAM" id="SSF52047">
    <property type="entry name" value="RNI-like"/>
    <property type="match status" value="1"/>
</dbReference>
<dbReference type="InterPro" id="IPR032675">
    <property type="entry name" value="LRR_dom_sf"/>
</dbReference>
<accession>A0ABR3A9H9</accession>
<reference evidence="2 3" key="1">
    <citation type="submission" date="2024-05" db="EMBL/GenBank/DDBJ databases">
        <title>A draft genome resource for the thread blight pathogen Marasmius tenuissimus strain MS-2.</title>
        <authorList>
            <person name="Yulfo-Soto G.E."/>
            <person name="Baruah I.K."/>
            <person name="Amoako-Attah I."/>
            <person name="Bukari Y."/>
            <person name="Meinhardt L.W."/>
            <person name="Bailey B.A."/>
            <person name="Cohen S.P."/>
        </authorList>
    </citation>
    <scope>NUCLEOTIDE SEQUENCE [LARGE SCALE GENOMIC DNA]</scope>
    <source>
        <strain evidence="2 3">MS-2</strain>
    </source>
</reference>
<feature type="region of interest" description="Disordered" evidence="1">
    <location>
        <begin position="1"/>
        <end position="20"/>
    </location>
</feature>
<dbReference type="EMBL" id="JBBXMP010000009">
    <property type="protein sequence ID" value="KAL0070021.1"/>
    <property type="molecule type" value="Genomic_DNA"/>
</dbReference>
<comment type="caution">
    <text evidence="2">The sequence shown here is derived from an EMBL/GenBank/DDBJ whole genome shotgun (WGS) entry which is preliminary data.</text>
</comment>
<evidence type="ECO:0000313" key="2">
    <source>
        <dbReference type="EMBL" id="KAL0070021.1"/>
    </source>
</evidence>
<keyword evidence="3" id="KW-1185">Reference proteome</keyword>
<organism evidence="2 3">
    <name type="scientific">Marasmius tenuissimus</name>
    <dbReference type="NCBI Taxonomy" id="585030"/>
    <lineage>
        <taxon>Eukaryota</taxon>
        <taxon>Fungi</taxon>
        <taxon>Dikarya</taxon>
        <taxon>Basidiomycota</taxon>
        <taxon>Agaricomycotina</taxon>
        <taxon>Agaricomycetes</taxon>
        <taxon>Agaricomycetidae</taxon>
        <taxon>Agaricales</taxon>
        <taxon>Marasmiineae</taxon>
        <taxon>Marasmiaceae</taxon>
        <taxon>Marasmius</taxon>
    </lineage>
</organism>
<dbReference type="Proteomes" id="UP001437256">
    <property type="component" value="Unassembled WGS sequence"/>
</dbReference>
<proteinExistence type="predicted"/>
<feature type="compositionally biased region" description="Polar residues" evidence="1">
    <location>
        <begin position="422"/>
        <end position="431"/>
    </location>
</feature>